<keyword evidence="1" id="KW-1133">Transmembrane helix</keyword>
<evidence type="ECO:0000256" key="1">
    <source>
        <dbReference type="SAM" id="Phobius"/>
    </source>
</evidence>
<reference evidence="3 4" key="1">
    <citation type="submission" date="2019-03" db="EMBL/GenBank/DDBJ databases">
        <title>Dyadobacter AR-3-6 sp. nov., isolated from arctic soil.</title>
        <authorList>
            <person name="Chaudhary D.K."/>
        </authorList>
    </citation>
    <scope>NUCLEOTIDE SEQUENCE [LARGE SCALE GENOMIC DNA]</scope>
    <source>
        <strain evidence="3 4">AR-3-6</strain>
    </source>
</reference>
<feature type="transmembrane region" description="Helical" evidence="1">
    <location>
        <begin position="63"/>
        <end position="80"/>
    </location>
</feature>
<feature type="domain" description="Signal transduction histidine kinase internal region" evidence="2">
    <location>
        <begin position="186"/>
        <end position="261"/>
    </location>
</feature>
<comment type="caution">
    <text evidence="3">The sequence shown here is derived from an EMBL/GenBank/DDBJ whole genome shotgun (WGS) entry which is preliminary data.</text>
</comment>
<evidence type="ECO:0000259" key="2">
    <source>
        <dbReference type="Pfam" id="PF06580"/>
    </source>
</evidence>
<name>A0A4R5DU92_9BACT</name>
<sequence length="389" mass="45597">MDDRRYRFLSIRFRYEDEPLSQKILLHGIFWLLFVASHLLYFVPAFRSELLSAPLRMAYLLHYLRMIPIFYCYEWIFNFLKKRVRPFSLYALSLLSSLILMHIVTTLNFLLIDYLYGLRNLSPVFYGIGSLYIQQMAFDKSADFLIFSYDMMEMQLLFLPLGLKMAKYGNRQNALKLSAENEVIRAELKNLRATLAPHLIYNMINAAYAQVEPVSKQSAFYIRKLSDLLRHNVYDTRNESIPLQDELYSIQSYLELEKMRRGICPEVTFQQQGIIKPEQKILSLILFTLTENAFKHSVGSPLDDNWIKIGLSAEEKGVRFQISNSKPVNSTAVRQQKYSGIGLVNIERILEHNFAGRYKLQSKNLERSFEMELYMPFVPDHRDELGIPT</sequence>
<dbReference type="GO" id="GO:0000155">
    <property type="term" value="F:phosphorelay sensor kinase activity"/>
    <property type="evidence" value="ECO:0007669"/>
    <property type="project" value="InterPro"/>
</dbReference>
<dbReference type="SUPFAM" id="SSF55874">
    <property type="entry name" value="ATPase domain of HSP90 chaperone/DNA topoisomerase II/histidine kinase"/>
    <property type="match status" value="1"/>
</dbReference>
<accession>A0A4R5DU92</accession>
<dbReference type="PANTHER" id="PTHR34220">
    <property type="entry name" value="SENSOR HISTIDINE KINASE YPDA"/>
    <property type="match status" value="1"/>
</dbReference>
<dbReference type="EMBL" id="SMFL01000005">
    <property type="protein sequence ID" value="TDE14765.1"/>
    <property type="molecule type" value="Genomic_DNA"/>
</dbReference>
<protein>
    <recommendedName>
        <fullName evidence="2">Signal transduction histidine kinase internal region domain-containing protein</fullName>
    </recommendedName>
</protein>
<organism evidence="3 4">
    <name type="scientific">Dyadobacter psychrotolerans</name>
    <dbReference type="NCBI Taxonomy" id="2541721"/>
    <lineage>
        <taxon>Bacteria</taxon>
        <taxon>Pseudomonadati</taxon>
        <taxon>Bacteroidota</taxon>
        <taxon>Cytophagia</taxon>
        <taxon>Cytophagales</taxon>
        <taxon>Spirosomataceae</taxon>
        <taxon>Dyadobacter</taxon>
    </lineage>
</organism>
<keyword evidence="1" id="KW-0812">Transmembrane</keyword>
<dbReference type="Pfam" id="PF06580">
    <property type="entry name" value="His_kinase"/>
    <property type="match status" value="1"/>
</dbReference>
<dbReference type="RefSeq" id="WP_131959349.1">
    <property type="nucleotide sequence ID" value="NZ_SMFL01000005.1"/>
</dbReference>
<gene>
    <name evidence="3" type="ORF">E0F88_16395</name>
</gene>
<dbReference type="PANTHER" id="PTHR34220:SF7">
    <property type="entry name" value="SENSOR HISTIDINE KINASE YPDA"/>
    <property type="match status" value="1"/>
</dbReference>
<dbReference type="Gene3D" id="3.30.565.10">
    <property type="entry name" value="Histidine kinase-like ATPase, C-terminal domain"/>
    <property type="match status" value="1"/>
</dbReference>
<evidence type="ECO:0000313" key="4">
    <source>
        <dbReference type="Proteomes" id="UP000294850"/>
    </source>
</evidence>
<dbReference type="InterPro" id="IPR036890">
    <property type="entry name" value="HATPase_C_sf"/>
</dbReference>
<dbReference type="InterPro" id="IPR010559">
    <property type="entry name" value="Sig_transdc_His_kin_internal"/>
</dbReference>
<dbReference type="InterPro" id="IPR050640">
    <property type="entry name" value="Bact_2-comp_sensor_kinase"/>
</dbReference>
<evidence type="ECO:0000313" key="3">
    <source>
        <dbReference type="EMBL" id="TDE14765.1"/>
    </source>
</evidence>
<feature type="transmembrane region" description="Helical" evidence="1">
    <location>
        <begin position="24"/>
        <end position="43"/>
    </location>
</feature>
<feature type="transmembrane region" description="Helical" evidence="1">
    <location>
        <begin position="87"/>
        <end position="112"/>
    </location>
</feature>
<proteinExistence type="predicted"/>
<dbReference type="Proteomes" id="UP000294850">
    <property type="component" value="Unassembled WGS sequence"/>
</dbReference>
<dbReference type="OrthoDB" id="923300at2"/>
<dbReference type="AlphaFoldDB" id="A0A4R5DU92"/>
<dbReference type="GO" id="GO:0016020">
    <property type="term" value="C:membrane"/>
    <property type="evidence" value="ECO:0007669"/>
    <property type="project" value="InterPro"/>
</dbReference>
<keyword evidence="1" id="KW-0472">Membrane</keyword>
<keyword evidence="4" id="KW-1185">Reference proteome</keyword>